<accession>A0A0A8YSC5</accession>
<reference evidence="2" key="2">
    <citation type="journal article" date="2015" name="Data Brief">
        <title>Shoot transcriptome of the giant reed, Arundo donax.</title>
        <authorList>
            <person name="Barrero R.A."/>
            <person name="Guerrero F.D."/>
            <person name="Moolhuijzen P."/>
            <person name="Goolsby J.A."/>
            <person name="Tidwell J."/>
            <person name="Bellgard S.E."/>
            <person name="Bellgard M.I."/>
        </authorList>
    </citation>
    <scope>NUCLEOTIDE SEQUENCE</scope>
    <source>
        <tissue evidence="2">Shoot tissue taken approximately 20 cm above the soil surface</tissue>
    </source>
</reference>
<sequence>MLIIQFLELNLFLVSHMLMCDSMLERKLIYVTSVQENRRNRHEK</sequence>
<evidence type="ECO:0000313" key="2">
    <source>
        <dbReference type="EMBL" id="JAD29356.1"/>
    </source>
</evidence>
<evidence type="ECO:0000256" key="1">
    <source>
        <dbReference type="SAM" id="SignalP"/>
    </source>
</evidence>
<dbReference type="EMBL" id="GBRH01268539">
    <property type="protein sequence ID" value="JAD29356.1"/>
    <property type="molecule type" value="Transcribed_RNA"/>
</dbReference>
<name>A0A0A8YSC5_ARUDO</name>
<keyword evidence="1" id="KW-0732">Signal</keyword>
<feature type="chain" id="PRO_5002061918" evidence="1">
    <location>
        <begin position="23"/>
        <end position="44"/>
    </location>
</feature>
<proteinExistence type="predicted"/>
<organism evidence="2">
    <name type="scientific">Arundo donax</name>
    <name type="common">Giant reed</name>
    <name type="synonym">Donax arundinaceus</name>
    <dbReference type="NCBI Taxonomy" id="35708"/>
    <lineage>
        <taxon>Eukaryota</taxon>
        <taxon>Viridiplantae</taxon>
        <taxon>Streptophyta</taxon>
        <taxon>Embryophyta</taxon>
        <taxon>Tracheophyta</taxon>
        <taxon>Spermatophyta</taxon>
        <taxon>Magnoliopsida</taxon>
        <taxon>Liliopsida</taxon>
        <taxon>Poales</taxon>
        <taxon>Poaceae</taxon>
        <taxon>PACMAD clade</taxon>
        <taxon>Arundinoideae</taxon>
        <taxon>Arundineae</taxon>
        <taxon>Arundo</taxon>
    </lineage>
</organism>
<protein>
    <submittedName>
        <fullName evidence="2">Uncharacterized protein</fullName>
    </submittedName>
</protein>
<dbReference type="AlphaFoldDB" id="A0A0A8YSC5"/>
<feature type="signal peptide" evidence="1">
    <location>
        <begin position="1"/>
        <end position="22"/>
    </location>
</feature>
<reference evidence="2" key="1">
    <citation type="submission" date="2014-09" db="EMBL/GenBank/DDBJ databases">
        <authorList>
            <person name="Magalhaes I.L.F."/>
            <person name="Oliveira U."/>
            <person name="Santos F.R."/>
            <person name="Vidigal T.H.D.A."/>
            <person name="Brescovit A.D."/>
            <person name="Santos A.J."/>
        </authorList>
    </citation>
    <scope>NUCLEOTIDE SEQUENCE</scope>
    <source>
        <tissue evidence="2">Shoot tissue taken approximately 20 cm above the soil surface</tissue>
    </source>
</reference>